<dbReference type="PANTHER" id="PTHR15114:SF1">
    <property type="entry name" value="REPLICATION PROTEIN A 14 KDA SUBUNIT"/>
    <property type="match status" value="1"/>
</dbReference>
<dbReference type="EMBL" id="CAJNOI010000059">
    <property type="protein sequence ID" value="CAF0967876.1"/>
    <property type="molecule type" value="Genomic_DNA"/>
</dbReference>
<dbReference type="EMBL" id="CAJNOE010000118">
    <property type="protein sequence ID" value="CAF0938096.1"/>
    <property type="molecule type" value="Genomic_DNA"/>
</dbReference>
<dbReference type="Proteomes" id="UP000663891">
    <property type="component" value="Unassembled WGS sequence"/>
</dbReference>
<dbReference type="GO" id="GO:0005662">
    <property type="term" value="C:DNA replication factor A complex"/>
    <property type="evidence" value="ECO:0007669"/>
    <property type="project" value="TreeGrafter"/>
</dbReference>
<gene>
    <name evidence="8" type="ORF">BJG266_LOCUS14169</name>
    <name evidence="6" type="ORF">IZO911_LOCUS14269</name>
    <name evidence="5" type="ORF">JYZ213_LOCUS6520</name>
    <name evidence="11" type="ORF">KXQ929_LOCUS18681</name>
    <name evidence="10" type="ORF">OKA104_LOCUS15394</name>
    <name evidence="12" type="ORF">OXD698_LOCUS41312</name>
    <name evidence="7" type="ORF">QVE165_LOCUS13042</name>
    <name evidence="9" type="ORF">QVE165_LOCUS19788</name>
    <name evidence="4" type="ORF">VCS650_LOCUS5199</name>
</gene>
<evidence type="ECO:0000256" key="2">
    <source>
        <dbReference type="ARBA" id="ARBA00009761"/>
    </source>
</evidence>
<keyword evidence="3" id="KW-0539">Nucleus</keyword>
<evidence type="ECO:0000313" key="13">
    <source>
        <dbReference type="Proteomes" id="UP000663832"/>
    </source>
</evidence>
<dbReference type="EMBL" id="CAJNOM010000122">
    <property type="protein sequence ID" value="CAF1091463.1"/>
    <property type="molecule type" value="Genomic_DNA"/>
</dbReference>
<dbReference type="GO" id="GO:0035861">
    <property type="term" value="C:site of double-strand break"/>
    <property type="evidence" value="ECO:0007669"/>
    <property type="project" value="TreeGrafter"/>
</dbReference>
<evidence type="ECO:0000313" key="10">
    <source>
        <dbReference type="EMBL" id="CAF3745954.1"/>
    </source>
</evidence>
<dbReference type="EMBL" id="CAJNON010000030">
    <property type="protein sequence ID" value="CAF0823364.1"/>
    <property type="molecule type" value="Genomic_DNA"/>
</dbReference>
<sequence>MSHHYRINGSMIQQYSGKPVSIIGTVSKVHPSGNVIDLETSDKQHIVVRSSENVNVESGSIIEVLGNVDNRNQIECDMIVAFEPEQTANFDMDMYNQAVMLFQHYPQDYLVNL</sequence>
<dbReference type="Proteomes" id="UP000663844">
    <property type="component" value="Unassembled WGS sequence"/>
</dbReference>
<dbReference type="SUPFAM" id="SSF50249">
    <property type="entry name" value="Nucleic acid-binding proteins"/>
    <property type="match status" value="1"/>
</dbReference>
<dbReference type="InterPro" id="IPR012340">
    <property type="entry name" value="NA-bd_OB-fold"/>
</dbReference>
<name>A0A820C9C8_9BILA</name>
<dbReference type="Proteomes" id="UP000663881">
    <property type="component" value="Unassembled WGS sequence"/>
</dbReference>
<dbReference type="OrthoDB" id="188186at2759"/>
<evidence type="ECO:0000256" key="3">
    <source>
        <dbReference type="ARBA" id="ARBA00023242"/>
    </source>
</evidence>
<organism evidence="12 14">
    <name type="scientific">Adineta steineri</name>
    <dbReference type="NCBI Taxonomy" id="433720"/>
    <lineage>
        <taxon>Eukaryota</taxon>
        <taxon>Metazoa</taxon>
        <taxon>Spiralia</taxon>
        <taxon>Gnathifera</taxon>
        <taxon>Rotifera</taxon>
        <taxon>Eurotatoria</taxon>
        <taxon>Bdelloidea</taxon>
        <taxon>Adinetida</taxon>
        <taxon>Adinetidae</taxon>
        <taxon>Adineta</taxon>
    </lineage>
</organism>
<evidence type="ECO:0000313" key="14">
    <source>
        <dbReference type="Proteomes" id="UP000663844"/>
    </source>
</evidence>
<accession>A0A820C9C8</accession>
<dbReference type="Proteomes" id="UP000663877">
    <property type="component" value="Unassembled WGS sequence"/>
</dbReference>
<dbReference type="EMBL" id="CAJOAY010000845">
    <property type="protein sequence ID" value="CAF3745954.1"/>
    <property type="molecule type" value="Genomic_DNA"/>
</dbReference>
<dbReference type="EMBL" id="CAJNOM010000066">
    <property type="protein sequence ID" value="CAF0965335.1"/>
    <property type="molecule type" value="Genomic_DNA"/>
</dbReference>
<reference evidence="12" key="1">
    <citation type="submission" date="2021-02" db="EMBL/GenBank/DDBJ databases">
        <authorList>
            <person name="Nowell W R."/>
        </authorList>
    </citation>
    <scope>NUCLEOTIDE SEQUENCE</scope>
</reference>
<dbReference type="GO" id="GO:0006298">
    <property type="term" value="P:mismatch repair"/>
    <property type="evidence" value="ECO:0007669"/>
    <property type="project" value="TreeGrafter"/>
</dbReference>
<evidence type="ECO:0000313" key="9">
    <source>
        <dbReference type="EMBL" id="CAF1091463.1"/>
    </source>
</evidence>
<comment type="similarity">
    <text evidence="2">Belongs to the replication factor A protein 3 family.</text>
</comment>
<evidence type="ECO:0008006" key="15">
    <source>
        <dbReference type="Google" id="ProtNLM"/>
    </source>
</evidence>
<comment type="subcellular location">
    <subcellularLocation>
        <location evidence="1">Nucleus</location>
    </subcellularLocation>
</comment>
<dbReference type="Proteomes" id="UP000663868">
    <property type="component" value="Unassembled WGS sequence"/>
</dbReference>
<dbReference type="EMBL" id="CAJOAZ010009788">
    <property type="protein sequence ID" value="CAF4210260.1"/>
    <property type="molecule type" value="Genomic_DNA"/>
</dbReference>
<dbReference type="GO" id="GO:0003697">
    <property type="term" value="F:single-stranded DNA binding"/>
    <property type="evidence" value="ECO:0007669"/>
    <property type="project" value="TreeGrafter"/>
</dbReference>
<dbReference type="AlphaFoldDB" id="A0A820C9C8"/>
<comment type="caution">
    <text evidence="12">The sequence shown here is derived from an EMBL/GenBank/DDBJ whole genome shotgun (WGS) entry which is preliminary data.</text>
</comment>
<evidence type="ECO:0000313" key="11">
    <source>
        <dbReference type="EMBL" id="CAF3828123.1"/>
    </source>
</evidence>
<dbReference type="GO" id="GO:0006289">
    <property type="term" value="P:nucleotide-excision repair"/>
    <property type="evidence" value="ECO:0007669"/>
    <property type="project" value="TreeGrafter"/>
</dbReference>
<dbReference type="GO" id="GO:0000724">
    <property type="term" value="P:double-strand break repair via homologous recombination"/>
    <property type="evidence" value="ECO:0007669"/>
    <property type="project" value="TreeGrafter"/>
</dbReference>
<protein>
    <recommendedName>
        <fullName evidence="15">Replication factor A protein 3</fullName>
    </recommendedName>
</protein>
<dbReference type="PANTHER" id="PTHR15114">
    <property type="entry name" value="REPLICATION PROTEIN A3"/>
    <property type="match status" value="1"/>
</dbReference>
<evidence type="ECO:0000313" key="8">
    <source>
        <dbReference type="EMBL" id="CAF0967876.1"/>
    </source>
</evidence>
<dbReference type="Proteomes" id="UP000663860">
    <property type="component" value="Unassembled WGS sequence"/>
</dbReference>
<evidence type="ECO:0000313" key="6">
    <source>
        <dbReference type="EMBL" id="CAF0938096.1"/>
    </source>
</evidence>
<dbReference type="GO" id="GO:0003684">
    <property type="term" value="F:damaged DNA binding"/>
    <property type="evidence" value="ECO:0007669"/>
    <property type="project" value="TreeGrafter"/>
</dbReference>
<dbReference type="GO" id="GO:0006260">
    <property type="term" value="P:DNA replication"/>
    <property type="evidence" value="ECO:0007669"/>
    <property type="project" value="InterPro"/>
</dbReference>
<dbReference type="Proteomes" id="UP000663845">
    <property type="component" value="Unassembled WGS sequence"/>
</dbReference>
<keyword evidence="13" id="KW-1185">Reference proteome</keyword>
<proteinExistence type="inferred from homology"/>
<dbReference type="FunFam" id="2.40.50.140:FF:000395">
    <property type="entry name" value="Replication protein A3"/>
    <property type="match status" value="1"/>
</dbReference>
<dbReference type="GO" id="GO:0006284">
    <property type="term" value="P:base-excision repair"/>
    <property type="evidence" value="ECO:0007669"/>
    <property type="project" value="TreeGrafter"/>
</dbReference>
<dbReference type="Gene3D" id="2.40.50.140">
    <property type="entry name" value="Nucleic acid-binding proteins"/>
    <property type="match status" value="1"/>
</dbReference>
<evidence type="ECO:0000313" key="7">
    <source>
        <dbReference type="EMBL" id="CAF0965335.1"/>
    </source>
</evidence>
<evidence type="ECO:0000313" key="5">
    <source>
        <dbReference type="EMBL" id="CAF0825010.1"/>
    </source>
</evidence>
<dbReference type="EMBL" id="CAJNOG010000041">
    <property type="protein sequence ID" value="CAF0825010.1"/>
    <property type="molecule type" value="Genomic_DNA"/>
</dbReference>
<evidence type="ECO:0000313" key="12">
    <source>
        <dbReference type="EMBL" id="CAF4210260.1"/>
    </source>
</evidence>
<dbReference type="Pfam" id="PF08661">
    <property type="entry name" value="Rep_fac-A_3"/>
    <property type="match status" value="1"/>
</dbReference>
<evidence type="ECO:0000256" key="1">
    <source>
        <dbReference type="ARBA" id="ARBA00004123"/>
    </source>
</evidence>
<evidence type="ECO:0000313" key="4">
    <source>
        <dbReference type="EMBL" id="CAF0823364.1"/>
    </source>
</evidence>
<dbReference type="EMBL" id="CAJOBB010001230">
    <property type="protein sequence ID" value="CAF3828123.1"/>
    <property type="molecule type" value="Genomic_DNA"/>
</dbReference>
<dbReference type="Proteomes" id="UP000663832">
    <property type="component" value="Unassembled WGS sequence"/>
</dbReference>
<dbReference type="InterPro" id="IPR013970">
    <property type="entry name" value="Rfa2"/>
</dbReference>